<dbReference type="KEGG" id="lcre:Pla8534_15050"/>
<dbReference type="InterPro" id="IPR036390">
    <property type="entry name" value="WH_DNA-bd_sf"/>
</dbReference>
<dbReference type="Gene3D" id="1.10.10.10">
    <property type="entry name" value="Winged helix-like DNA-binding domain superfamily/Winged helix DNA-binding domain"/>
    <property type="match status" value="1"/>
</dbReference>
<keyword evidence="2" id="KW-0238">DNA-binding</keyword>
<reference evidence="6 7" key="1">
    <citation type="submission" date="2019-02" db="EMBL/GenBank/DDBJ databases">
        <title>Deep-cultivation of Planctomycetes and their phenomic and genomic characterization uncovers novel biology.</title>
        <authorList>
            <person name="Wiegand S."/>
            <person name="Jogler M."/>
            <person name="Boedeker C."/>
            <person name="Pinto D."/>
            <person name="Vollmers J."/>
            <person name="Rivas-Marin E."/>
            <person name="Kohn T."/>
            <person name="Peeters S.H."/>
            <person name="Heuer A."/>
            <person name="Rast P."/>
            <person name="Oberbeckmann S."/>
            <person name="Bunk B."/>
            <person name="Jeske O."/>
            <person name="Meyerdierks A."/>
            <person name="Storesund J.E."/>
            <person name="Kallscheuer N."/>
            <person name="Luecker S."/>
            <person name="Lage O.M."/>
            <person name="Pohl T."/>
            <person name="Merkel B.J."/>
            <person name="Hornburger P."/>
            <person name="Mueller R.-W."/>
            <person name="Bruemmer F."/>
            <person name="Labrenz M."/>
            <person name="Spormann A.M."/>
            <person name="Op den Camp H."/>
            <person name="Overmann J."/>
            <person name="Amann R."/>
            <person name="Jetten M.S.M."/>
            <person name="Mascher T."/>
            <person name="Medema M.H."/>
            <person name="Devos D.P."/>
            <person name="Kaster A.-K."/>
            <person name="Ovreas L."/>
            <person name="Rohde M."/>
            <person name="Galperin M.Y."/>
            <person name="Jogler C."/>
        </authorList>
    </citation>
    <scope>NUCLEOTIDE SEQUENCE [LARGE SCALE GENOMIC DNA]</scope>
    <source>
        <strain evidence="6 7">Pla85_3_4</strain>
    </source>
</reference>
<feature type="region of interest" description="Disordered" evidence="4">
    <location>
        <begin position="1"/>
        <end position="24"/>
    </location>
</feature>
<dbReference type="SUPFAM" id="SSF46785">
    <property type="entry name" value="Winged helix' DNA-binding domain"/>
    <property type="match status" value="1"/>
</dbReference>
<dbReference type="AlphaFoldDB" id="A0A518DPI4"/>
<dbReference type="InterPro" id="IPR036388">
    <property type="entry name" value="WH-like_DNA-bd_sf"/>
</dbReference>
<proteinExistence type="predicted"/>
<dbReference type="PANTHER" id="PTHR43132">
    <property type="entry name" value="ARSENICAL RESISTANCE OPERON REPRESSOR ARSR-RELATED"/>
    <property type="match status" value="1"/>
</dbReference>
<protein>
    <submittedName>
        <fullName evidence="6">Biofilm growth-associated repressor</fullName>
    </submittedName>
</protein>
<dbReference type="Pfam" id="PF01022">
    <property type="entry name" value="HTH_5"/>
    <property type="match status" value="1"/>
</dbReference>
<gene>
    <name evidence="6" type="primary">bigR_1</name>
    <name evidence="6" type="ORF">Pla8534_15050</name>
</gene>
<keyword evidence="7" id="KW-1185">Reference proteome</keyword>
<dbReference type="GO" id="GO:0003700">
    <property type="term" value="F:DNA-binding transcription factor activity"/>
    <property type="evidence" value="ECO:0007669"/>
    <property type="project" value="InterPro"/>
</dbReference>
<evidence type="ECO:0000313" key="6">
    <source>
        <dbReference type="EMBL" id="QDU93723.1"/>
    </source>
</evidence>
<dbReference type="PRINTS" id="PR00778">
    <property type="entry name" value="HTHARSR"/>
</dbReference>
<evidence type="ECO:0000256" key="4">
    <source>
        <dbReference type="SAM" id="MobiDB-lite"/>
    </source>
</evidence>
<dbReference type="InterPro" id="IPR011991">
    <property type="entry name" value="ArsR-like_HTH"/>
</dbReference>
<keyword evidence="1" id="KW-0805">Transcription regulation</keyword>
<dbReference type="CDD" id="cd00090">
    <property type="entry name" value="HTH_ARSR"/>
    <property type="match status" value="1"/>
</dbReference>
<dbReference type="PROSITE" id="PS50987">
    <property type="entry name" value="HTH_ARSR_2"/>
    <property type="match status" value="1"/>
</dbReference>
<dbReference type="EMBL" id="CP036433">
    <property type="protein sequence ID" value="QDU93723.1"/>
    <property type="molecule type" value="Genomic_DNA"/>
</dbReference>
<dbReference type="NCBIfam" id="NF033788">
    <property type="entry name" value="HTH_metalloreg"/>
    <property type="match status" value="1"/>
</dbReference>
<evidence type="ECO:0000256" key="2">
    <source>
        <dbReference type="ARBA" id="ARBA00023125"/>
    </source>
</evidence>
<keyword evidence="3" id="KW-0804">Transcription</keyword>
<dbReference type="InterPro" id="IPR051011">
    <property type="entry name" value="Metal_resp_trans_reg"/>
</dbReference>
<dbReference type="PANTHER" id="PTHR43132:SF6">
    <property type="entry name" value="HTH-TYPE TRANSCRIPTIONAL REPRESSOR CZRA"/>
    <property type="match status" value="1"/>
</dbReference>
<sequence>MLSVKSQESQGITSPMTADENDAAGEQPLTRMSDKAAGELKTMFFLFADQSRLRILHFLMQRPEMNVRTLCQMLGQSQPAVSHHLGLMRAHGLIACRRDGKHNYYGIVSDRFGELFETLFESLPSHNGSFDLGGFRLSYAPDKNDRQAS</sequence>
<dbReference type="InterPro" id="IPR001845">
    <property type="entry name" value="HTH_ArsR_DNA-bd_dom"/>
</dbReference>
<evidence type="ECO:0000313" key="7">
    <source>
        <dbReference type="Proteomes" id="UP000317648"/>
    </source>
</evidence>
<evidence type="ECO:0000259" key="5">
    <source>
        <dbReference type="PROSITE" id="PS50987"/>
    </source>
</evidence>
<accession>A0A518DPI4</accession>
<feature type="domain" description="HTH arsR-type" evidence="5">
    <location>
        <begin position="32"/>
        <end position="127"/>
    </location>
</feature>
<dbReference type="OrthoDB" id="9794330at2"/>
<evidence type="ECO:0000256" key="1">
    <source>
        <dbReference type="ARBA" id="ARBA00023015"/>
    </source>
</evidence>
<evidence type="ECO:0000256" key="3">
    <source>
        <dbReference type="ARBA" id="ARBA00023163"/>
    </source>
</evidence>
<dbReference type="Proteomes" id="UP000317648">
    <property type="component" value="Chromosome"/>
</dbReference>
<feature type="compositionally biased region" description="Polar residues" evidence="4">
    <location>
        <begin position="1"/>
        <end position="16"/>
    </location>
</feature>
<organism evidence="6 7">
    <name type="scientific">Lignipirellula cremea</name>
    <dbReference type="NCBI Taxonomy" id="2528010"/>
    <lineage>
        <taxon>Bacteria</taxon>
        <taxon>Pseudomonadati</taxon>
        <taxon>Planctomycetota</taxon>
        <taxon>Planctomycetia</taxon>
        <taxon>Pirellulales</taxon>
        <taxon>Pirellulaceae</taxon>
        <taxon>Lignipirellula</taxon>
    </lineage>
</organism>
<name>A0A518DPI4_9BACT</name>
<dbReference type="SMART" id="SM00418">
    <property type="entry name" value="HTH_ARSR"/>
    <property type="match status" value="1"/>
</dbReference>
<dbReference type="GO" id="GO:0003677">
    <property type="term" value="F:DNA binding"/>
    <property type="evidence" value="ECO:0007669"/>
    <property type="project" value="UniProtKB-KW"/>
</dbReference>